<keyword evidence="2" id="KW-1185">Reference proteome</keyword>
<accession>A0A078B9B0</accession>
<evidence type="ECO:0000313" key="2">
    <source>
        <dbReference type="Proteomes" id="UP000039865"/>
    </source>
</evidence>
<dbReference type="EMBL" id="CCKQ01018824">
    <property type="protein sequence ID" value="CDW90816.1"/>
    <property type="molecule type" value="Genomic_DNA"/>
</dbReference>
<protein>
    <submittedName>
        <fullName evidence="1">Uncharacterized protein</fullName>
    </submittedName>
</protein>
<gene>
    <name evidence="1" type="primary">Contig11253.g12021</name>
    <name evidence="1" type="ORF">STYLEM_19963</name>
</gene>
<name>A0A078B9B0_STYLE</name>
<evidence type="ECO:0000313" key="1">
    <source>
        <dbReference type="EMBL" id="CDW90816.1"/>
    </source>
</evidence>
<dbReference type="Proteomes" id="UP000039865">
    <property type="component" value="Unassembled WGS sequence"/>
</dbReference>
<sequence length="107" mass="12362">MIQEFQDQNPLLFQKPPDVMADSFTQFFTDIYDLIKSPSASTLTKLVGNFSLFWLVPLSAGYMRLEAHKQYLADKDTYDAASITEQQIYSETFSTIKAKYWELLGKM</sequence>
<reference evidence="1 2" key="1">
    <citation type="submission" date="2014-06" db="EMBL/GenBank/DDBJ databases">
        <authorList>
            <person name="Swart Estienne"/>
        </authorList>
    </citation>
    <scope>NUCLEOTIDE SEQUENCE [LARGE SCALE GENOMIC DNA]</scope>
    <source>
        <strain evidence="1 2">130c</strain>
    </source>
</reference>
<dbReference type="InParanoid" id="A0A078B9B0"/>
<organism evidence="1 2">
    <name type="scientific">Stylonychia lemnae</name>
    <name type="common">Ciliate</name>
    <dbReference type="NCBI Taxonomy" id="5949"/>
    <lineage>
        <taxon>Eukaryota</taxon>
        <taxon>Sar</taxon>
        <taxon>Alveolata</taxon>
        <taxon>Ciliophora</taxon>
        <taxon>Intramacronucleata</taxon>
        <taxon>Spirotrichea</taxon>
        <taxon>Stichotrichia</taxon>
        <taxon>Sporadotrichida</taxon>
        <taxon>Oxytrichidae</taxon>
        <taxon>Stylonychinae</taxon>
        <taxon>Stylonychia</taxon>
    </lineage>
</organism>
<proteinExistence type="predicted"/>
<dbReference type="AlphaFoldDB" id="A0A078B9B0"/>